<dbReference type="PANTHER" id="PTHR12729:SF1">
    <property type="entry name" value="TRNAHIS GUANYLYLTRANSFERASE CATALYTIC DOMAIN-CONTAINING PROTEIN"/>
    <property type="match status" value="1"/>
</dbReference>
<evidence type="ECO:0000259" key="3">
    <source>
        <dbReference type="Pfam" id="PF04446"/>
    </source>
</evidence>
<dbReference type="PANTHER" id="PTHR12729">
    <property type="entry name" value="TRNA(HIS) GUANYLYLTRANSFERASE-RELATED"/>
    <property type="match status" value="1"/>
</dbReference>
<dbReference type="GO" id="GO:0008193">
    <property type="term" value="F:tRNA guanylyltransferase activity"/>
    <property type="evidence" value="ECO:0007669"/>
    <property type="project" value="InterPro"/>
</dbReference>
<dbReference type="Gene3D" id="3.30.70.3000">
    <property type="match status" value="1"/>
</dbReference>
<dbReference type="Proteomes" id="UP000799424">
    <property type="component" value="Unassembled WGS sequence"/>
</dbReference>
<dbReference type="AlphaFoldDB" id="A0A6A7ADU3"/>
<sequence length="287" mass="32914">MCFKIFRKQAADQPQADDIMSTPDDKPLALADRMKQYEASSDYTLPKDAPIILRLDGHGFSKFTAHFCRPFDERIHDAMMATCADLLHFFPQATVAYTQSDEITLVFPEGVQSFNDRVQKLSSLAASYCSVNFKKHLTECLEKQPEPKVKDSAYQKLGTAHFDARFFAVPSVEEALNNLLWRCRNDAIRNSVGAFARTMYTTEEMHGKRAADLVEMMKTDRGVVFEEAVPTWAIEGCLMKREQYQHEGVNLKTGKKEKTTRTRKRAVDRGVKEFSEENLRLVTEKYW</sequence>
<evidence type="ECO:0000256" key="1">
    <source>
        <dbReference type="ARBA" id="ARBA00015443"/>
    </source>
</evidence>
<dbReference type="InterPro" id="IPR038469">
    <property type="entry name" value="tRNAHis_GuaTrfase_Thg1_sf"/>
</dbReference>
<organism evidence="4 5">
    <name type="scientific">Ophiobolus disseminans</name>
    <dbReference type="NCBI Taxonomy" id="1469910"/>
    <lineage>
        <taxon>Eukaryota</taxon>
        <taxon>Fungi</taxon>
        <taxon>Dikarya</taxon>
        <taxon>Ascomycota</taxon>
        <taxon>Pezizomycotina</taxon>
        <taxon>Dothideomycetes</taxon>
        <taxon>Pleosporomycetidae</taxon>
        <taxon>Pleosporales</taxon>
        <taxon>Pleosporineae</taxon>
        <taxon>Phaeosphaeriaceae</taxon>
        <taxon>Ophiobolus</taxon>
    </lineage>
</organism>
<name>A0A6A7ADU3_9PLEO</name>
<evidence type="ECO:0000256" key="2">
    <source>
        <dbReference type="ARBA" id="ARBA00032480"/>
    </source>
</evidence>
<dbReference type="Pfam" id="PF04446">
    <property type="entry name" value="Thg1"/>
    <property type="match status" value="1"/>
</dbReference>
<evidence type="ECO:0000313" key="5">
    <source>
        <dbReference type="Proteomes" id="UP000799424"/>
    </source>
</evidence>
<dbReference type="GO" id="GO:0000287">
    <property type="term" value="F:magnesium ion binding"/>
    <property type="evidence" value="ECO:0007669"/>
    <property type="project" value="InterPro"/>
</dbReference>
<evidence type="ECO:0000313" key="4">
    <source>
        <dbReference type="EMBL" id="KAF2830869.1"/>
    </source>
</evidence>
<accession>A0A6A7ADU3</accession>
<proteinExistence type="predicted"/>
<protein>
    <recommendedName>
        <fullName evidence="1">tRNA(His) guanylyltransferase</fullName>
    </recommendedName>
    <alternativeName>
        <fullName evidence="2">tRNA-histidine guanylyltransferase</fullName>
    </alternativeName>
</protein>
<dbReference type="OrthoDB" id="5959761at2759"/>
<dbReference type="GO" id="GO:0006400">
    <property type="term" value="P:tRNA modification"/>
    <property type="evidence" value="ECO:0007669"/>
    <property type="project" value="InterPro"/>
</dbReference>
<keyword evidence="5" id="KW-1185">Reference proteome</keyword>
<dbReference type="InterPro" id="IPR024956">
    <property type="entry name" value="tRNAHis_GuaTrfase_cat"/>
</dbReference>
<gene>
    <name evidence="4" type="ORF">CC86DRAFT_367514</name>
</gene>
<dbReference type="InterPro" id="IPR007537">
    <property type="entry name" value="tRNAHis_GuaTrfase_Thg1"/>
</dbReference>
<dbReference type="EMBL" id="MU006219">
    <property type="protein sequence ID" value="KAF2830869.1"/>
    <property type="molecule type" value="Genomic_DNA"/>
</dbReference>
<reference evidence="4" key="1">
    <citation type="journal article" date="2020" name="Stud. Mycol.">
        <title>101 Dothideomycetes genomes: a test case for predicting lifestyles and emergence of pathogens.</title>
        <authorList>
            <person name="Haridas S."/>
            <person name="Albert R."/>
            <person name="Binder M."/>
            <person name="Bloem J."/>
            <person name="Labutti K."/>
            <person name="Salamov A."/>
            <person name="Andreopoulos B."/>
            <person name="Baker S."/>
            <person name="Barry K."/>
            <person name="Bills G."/>
            <person name="Bluhm B."/>
            <person name="Cannon C."/>
            <person name="Castanera R."/>
            <person name="Culley D."/>
            <person name="Daum C."/>
            <person name="Ezra D."/>
            <person name="Gonzalez J."/>
            <person name="Henrissat B."/>
            <person name="Kuo A."/>
            <person name="Liang C."/>
            <person name="Lipzen A."/>
            <person name="Lutzoni F."/>
            <person name="Magnuson J."/>
            <person name="Mondo S."/>
            <person name="Nolan M."/>
            <person name="Ohm R."/>
            <person name="Pangilinan J."/>
            <person name="Park H.-J."/>
            <person name="Ramirez L."/>
            <person name="Alfaro M."/>
            <person name="Sun H."/>
            <person name="Tritt A."/>
            <person name="Yoshinaga Y."/>
            <person name="Zwiers L.-H."/>
            <person name="Turgeon B."/>
            <person name="Goodwin S."/>
            <person name="Spatafora J."/>
            <person name="Crous P."/>
            <person name="Grigoriev I."/>
        </authorList>
    </citation>
    <scope>NUCLEOTIDE SEQUENCE</scope>
    <source>
        <strain evidence="4">CBS 113818</strain>
    </source>
</reference>
<feature type="domain" description="tRNAHis guanylyltransferase catalytic" evidence="3">
    <location>
        <begin position="32"/>
        <end position="170"/>
    </location>
</feature>